<gene>
    <name evidence="3" type="ORF">EMPS_01774</name>
</gene>
<keyword evidence="2" id="KW-1133">Transmembrane helix</keyword>
<feature type="compositionally biased region" description="Low complexity" evidence="1">
    <location>
        <begin position="553"/>
        <end position="611"/>
    </location>
</feature>
<feature type="region of interest" description="Disordered" evidence="1">
    <location>
        <begin position="278"/>
        <end position="329"/>
    </location>
</feature>
<proteinExistence type="predicted"/>
<keyword evidence="2" id="KW-0812">Transmembrane</keyword>
<accession>A0A9P3LSX5</accession>
<feature type="region of interest" description="Disordered" evidence="1">
    <location>
        <begin position="483"/>
        <end position="509"/>
    </location>
</feature>
<dbReference type="AlphaFoldDB" id="A0A9P3LSX5"/>
<organism evidence="3 4">
    <name type="scientific">Entomortierella parvispora</name>
    <dbReference type="NCBI Taxonomy" id="205924"/>
    <lineage>
        <taxon>Eukaryota</taxon>
        <taxon>Fungi</taxon>
        <taxon>Fungi incertae sedis</taxon>
        <taxon>Mucoromycota</taxon>
        <taxon>Mortierellomycotina</taxon>
        <taxon>Mortierellomycetes</taxon>
        <taxon>Mortierellales</taxon>
        <taxon>Mortierellaceae</taxon>
        <taxon>Entomortierella</taxon>
    </lineage>
</organism>
<name>A0A9P3LSX5_9FUNG</name>
<feature type="transmembrane region" description="Helical" evidence="2">
    <location>
        <begin position="127"/>
        <end position="148"/>
    </location>
</feature>
<reference evidence="3" key="1">
    <citation type="submission" date="2021-11" db="EMBL/GenBank/DDBJ databases">
        <authorList>
            <person name="Herlambang A."/>
            <person name="Guo Y."/>
            <person name="Takashima Y."/>
            <person name="Nishizawa T."/>
        </authorList>
    </citation>
    <scope>NUCLEOTIDE SEQUENCE</scope>
    <source>
        <strain evidence="3">E1425</strain>
    </source>
</reference>
<keyword evidence="4" id="KW-1185">Reference proteome</keyword>
<feature type="compositionally biased region" description="Low complexity" evidence="1">
    <location>
        <begin position="663"/>
        <end position="686"/>
    </location>
</feature>
<feature type="compositionally biased region" description="Gly residues" evidence="1">
    <location>
        <begin position="184"/>
        <end position="206"/>
    </location>
</feature>
<evidence type="ECO:0000313" key="3">
    <source>
        <dbReference type="EMBL" id="GJJ69428.1"/>
    </source>
</evidence>
<evidence type="ECO:0008006" key="5">
    <source>
        <dbReference type="Google" id="ProtNLM"/>
    </source>
</evidence>
<feature type="region of interest" description="Disordered" evidence="1">
    <location>
        <begin position="424"/>
        <end position="448"/>
    </location>
</feature>
<keyword evidence="2" id="KW-0472">Membrane</keyword>
<feature type="region of interest" description="Disordered" evidence="1">
    <location>
        <begin position="166"/>
        <end position="223"/>
    </location>
</feature>
<evidence type="ECO:0000256" key="2">
    <source>
        <dbReference type="SAM" id="Phobius"/>
    </source>
</evidence>
<feature type="compositionally biased region" description="Basic and acidic residues" evidence="1">
    <location>
        <begin position="207"/>
        <end position="223"/>
    </location>
</feature>
<feature type="region of interest" description="Disordered" evidence="1">
    <location>
        <begin position="349"/>
        <end position="393"/>
    </location>
</feature>
<sequence>MVVSGALAFIYAFWAALNHRRQPDNHRWAYLHGFCCVFVCAVLIAGSTLGFILGRRGVECNRLSEQIADGTGIDSSLSKIALLPRKHSDNAYSSIIPSNTHPDFHDGEHYSQSDLCNNTYSEMDRACAVLGIVAALLWLLDFCLIFGLCGSSGRYGDHRNYYGGRGQFRPDDPEEDNVPAGGHTLPGGGAGGGGFGYYGEGGGGQVGDDRTTDPPRKRELDWLENRTRDDPQRYVQGPIPLSLQQNYFARTMAANAATAAGTSGEAMELEERDTHSLVGATLSPPPRPRMVLEPPDSPTLPPNLQKDKALGGEKENTTRPVAAGLSRRSTGLRQVAKAFTEPNTLAWVDQGPEQDLPSQVTGQQAHGALQDPSTTQEEDIPSTASSPRYTEFPPGPACYVFDSSQHEYLPSFVNVAARIEQKHSLKHTSSHSSSVEGEEPSTATASALPLSVRAPQRVNSPRIMITGLGFDVMTRDDAEIAAEEEQQHWQERHNGVNTSSSVTLTMPEHGSYSPATFTAMNAAVTSASQESPTSSIRRKASRPTKINLPKSESFGPASLSSTSTSSPVTPKGNFNLPSPALGSPSLSSRPVAASLSPQLSAEQQQQGPQPAGQGGITSPVITAKPSLTKRKTSSKLSVVTLKNIQQQQQQQQQPWAATSSKVGESGASPSLSSSGSSAGGHLSDSGTASPRSPYIGDF</sequence>
<feature type="region of interest" description="Disordered" evidence="1">
    <location>
        <begin position="524"/>
        <end position="698"/>
    </location>
</feature>
<dbReference type="EMBL" id="BQFW01000002">
    <property type="protein sequence ID" value="GJJ69428.1"/>
    <property type="molecule type" value="Genomic_DNA"/>
</dbReference>
<dbReference type="Proteomes" id="UP000827284">
    <property type="component" value="Unassembled WGS sequence"/>
</dbReference>
<reference evidence="3" key="2">
    <citation type="journal article" date="2022" name="Microbiol. Resour. Announc.">
        <title>Whole-Genome Sequence of Entomortierella parvispora E1425, a Mucoromycotan Fungus Associated with Burkholderiaceae-Related Endosymbiotic Bacteria.</title>
        <authorList>
            <person name="Herlambang A."/>
            <person name="Guo Y."/>
            <person name="Takashima Y."/>
            <person name="Narisawa K."/>
            <person name="Ohta H."/>
            <person name="Nishizawa T."/>
        </authorList>
    </citation>
    <scope>NUCLEOTIDE SEQUENCE</scope>
    <source>
        <strain evidence="3">E1425</strain>
    </source>
</reference>
<evidence type="ECO:0000256" key="1">
    <source>
        <dbReference type="SAM" id="MobiDB-lite"/>
    </source>
</evidence>
<dbReference type="OrthoDB" id="2441609at2759"/>
<comment type="caution">
    <text evidence="3">The sequence shown here is derived from an EMBL/GenBank/DDBJ whole genome shotgun (WGS) entry which is preliminary data.</text>
</comment>
<feature type="transmembrane region" description="Helical" evidence="2">
    <location>
        <begin position="28"/>
        <end position="53"/>
    </location>
</feature>
<feature type="compositionally biased region" description="Basic and acidic residues" evidence="1">
    <location>
        <begin position="305"/>
        <end position="317"/>
    </location>
</feature>
<feature type="compositionally biased region" description="Basic and acidic residues" evidence="1">
    <location>
        <begin position="485"/>
        <end position="494"/>
    </location>
</feature>
<protein>
    <recommendedName>
        <fullName evidence="5">Transmembrane protein</fullName>
    </recommendedName>
</protein>
<evidence type="ECO:0000313" key="4">
    <source>
        <dbReference type="Proteomes" id="UP000827284"/>
    </source>
</evidence>
<feature type="compositionally biased region" description="Polar residues" evidence="1">
    <location>
        <begin position="524"/>
        <end position="535"/>
    </location>
</feature>
<feature type="compositionally biased region" description="Polar residues" evidence="1">
    <location>
        <begin position="495"/>
        <end position="504"/>
    </location>
</feature>